<dbReference type="FunFam" id="1.10.630.10:FF:000238">
    <property type="entry name" value="Cytochrome P450 2A6"/>
    <property type="match status" value="1"/>
</dbReference>
<keyword evidence="10 22" id="KW-0479">Metal-binding</keyword>
<dbReference type="Proteomes" id="UP000095280">
    <property type="component" value="Unplaced"/>
</dbReference>
<dbReference type="Pfam" id="PF00067">
    <property type="entry name" value="p450"/>
    <property type="match status" value="1"/>
</dbReference>
<dbReference type="InterPro" id="IPR036396">
    <property type="entry name" value="Cyt_P450_sf"/>
</dbReference>
<dbReference type="InterPro" id="IPR001128">
    <property type="entry name" value="Cyt_P450"/>
</dbReference>
<comment type="cofactor">
    <cofactor evidence="1 22">
        <name>heme</name>
        <dbReference type="ChEBI" id="CHEBI:30413"/>
    </cofactor>
</comment>
<keyword evidence="12" id="KW-0492">Microsome</keyword>
<accession>A0A1I8JB57</accession>
<keyword evidence="19" id="KW-0472">Membrane</keyword>
<dbReference type="WBParaSite" id="maker-uti_cns_0046777-snap-gene-0.11-mRNA-1">
    <property type="protein sequence ID" value="maker-uti_cns_0046777-snap-gene-0.11-mRNA-1"/>
    <property type="gene ID" value="maker-uti_cns_0046777-snap-gene-0.11"/>
</dbReference>
<sequence>MLEFLIPLTLACLAAYWYFTWNRCLPPGPTGLPLVGVAPWLAVKRRDHYFTELAKQYGDIFTVRVGFFYIVVLNSVEAIKEAFARNEHIAGRGLRAFTKFLSDGKGIASAEGVRHREQRRYCLRVLRDFGFGRINFEGAIIEEAGRLADSIRANGSARPIRIDGRLSQAIANVIGRIVYGRRFEYNSAELRRMVSALHELNSAPGGVLLLNTTSLLDPLADWLGVGKLKAARDGIRDLLEPIVAEHQADLDELDEDGLTDFLYAYLAEQKRHRSLPDADIWDDRQMMEVLIDLMVAGSDTTRSTLVWAINLLSGSQPVQEAVRQELASAVGDARPPSTSDLPRLPRLDAVIQEVLRISALVPTAVPHCCTSDTELRGYQLPLGTMVMANTHCLTRDADVFANPDQFDPFGHFLTVGDEGSGQLQVVNKDKILPFSYGRRSCIGESLARMEICLFLSYLLPRFRFELPPGVTDADTTIMSAPRPRTQLKSRLLKLFTHSTVHGISHAASSNSRFERLFWLVLVFSGVAMFSANLVQVVHRYCRFPILTAYYASQEPFSWPCITFCDNTPVLLDDNTTNDEYQTAVGNLTADPEIQSLAPLMDSFFENSLREESLNVLVRAIVLSTMDGVALGAENPKSIVPTVGYKVQTEQIQTEINMDSNWNLLQDVDTMRFFHSSSVVMRYRCACHTLQLGDFVRRGNYRSIDSLQFFLRGNYLTYLRFNSSNYQFGGRLFIHQPGSLPEDGRQIETPPGVTTTAYLVQKRYRLLQRNNNCRNTEKTASVFDYRMQTARQYNLSYSYCHQVVSQQLFYQHCRCFNPHLIVPKLDSLPPVLCFNLSVYSKAEVARNLQCLNQTAAFYRNESNFSPWLRRECGDLKRQRCDSIVWEMEKQRELYREMWTETANPARVSFIRDSI</sequence>
<evidence type="ECO:0000256" key="5">
    <source>
        <dbReference type="ARBA" id="ARBA00010617"/>
    </source>
</evidence>
<keyword evidence="14" id="KW-0560">Oxidoreductase</keyword>
<keyword evidence="24" id="KW-1185">Reference proteome</keyword>
<dbReference type="PRINTS" id="PR00463">
    <property type="entry name" value="EP450I"/>
</dbReference>
<keyword evidence="18 23" id="KW-0406">Ion transport</keyword>
<evidence type="ECO:0000313" key="24">
    <source>
        <dbReference type="Proteomes" id="UP000095280"/>
    </source>
</evidence>
<dbReference type="GO" id="GO:0006082">
    <property type="term" value="P:organic acid metabolic process"/>
    <property type="evidence" value="ECO:0007669"/>
    <property type="project" value="TreeGrafter"/>
</dbReference>
<keyword evidence="21 23" id="KW-0407">Ion channel</keyword>
<dbReference type="GO" id="GO:0006805">
    <property type="term" value="P:xenobiotic metabolic process"/>
    <property type="evidence" value="ECO:0007669"/>
    <property type="project" value="TreeGrafter"/>
</dbReference>
<dbReference type="GO" id="GO:0020037">
    <property type="term" value="F:heme binding"/>
    <property type="evidence" value="ECO:0007669"/>
    <property type="project" value="InterPro"/>
</dbReference>
<dbReference type="PANTHER" id="PTHR24300">
    <property type="entry name" value="CYTOCHROME P450 508A4-RELATED"/>
    <property type="match status" value="1"/>
</dbReference>
<evidence type="ECO:0000256" key="8">
    <source>
        <dbReference type="ARBA" id="ARBA00022617"/>
    </source>
</evidence>
<dbReference type="PRINTS" id="PR00385">
    <property type="entry name" value="P450"/>
</dbReference>
<keyword evidence="8 22" id="KW-0349">Heme</keyword>
<evidence type="ECO:0000256" key="15">
    <source>
        <dbReference type="ARBA" id="ARBA00023004"/>
    </source>
</evidence>
<comment type="similarity">
    <text evidence="5">Belongs to the cytochrome P450 family.</text>
</comment>
<evidence type="ECO:0000256" key="19">
    <source>
        <dbReference type="ARBA" id="ARBA00023136"/>
    </source>
</evidence>
<evidence type="ECO:0000256" key="22">
    <source>
        <dbReference type="PIRSR" id="PIRSR602401-1"/>
    </source>
</evidence>
<reference evidence="25" key="1">
    <citation type="submission" date="2016-11" db="UniProtKB">
        <authorList>
            <consortium name="WormBaseParasite"/>
        </authorList>
    </citation>
    <scope>IDENTIFICATION</scope>
</reference>
<dbReference type="InterPro" id="IPR050182">
    <property type="entry name" value="Cytochrome_P450_fam2"/>
</dbReference>
<evidence type="ECO:0000256" key="9">
    <source>
        <dbReference type="ARBA" id="ARBA00022692"/>
    </source>
</evidence>
<keyword evidence="9 23" id="KW-0812">Transmembrane</keyword>
<evidence type="ECO:0000256" key="17">
    <source>
        <dbReference type="ARBA" id="ARBA00023053"/>
    </source>
</evidence>
<keyword evidence="13" id="KW-1133">Transmembrane helix</keyword>
<dbReference type="InterPro" id="IPR017972">
    <property type="entry name" value="Cyt_P450_CS"/>
</dbReference>
<dbReference type="GO" id="GO:0005789">
    <property type="term" value="C:endoplasmic reticulum membrane"/>
    <property type="evidence" value="ECO:0007669"/>
    <property type="project" value="UniProtKB-SubCell"/>
</dbReference>
<evidence type="ECO:0000256" key="11">
    <source>
        <dbReference type="ARBA" id="ARBA00022824"/>
    </source>
</evidence>
<evidence type="ECO:0000256" key="13">
    <source>
        <dbReference type="ARBA" id="ARBA00022989"/>
    </source>
</evidence>
<protein>
    <submittedName>
        <fullName evidence="25">Cytochrome P450</fullName>
    </submittedName>
</protein>
<dbReference type="PROSITE" id="PS00086">
    <property type="entry name" value="CYTOCHROME_P450"/>
    <property type="match status" value="1"/>
</dbReference>
<keyword evidence="6 23" id="KW-0813">Transport</keyword>
<dbReference type="PANTHER" id="PTHR24300:SF403">
    <property type="entry name" value="CYTOCHROME P450 306A1"/>
    <property type="match status" value="1"/>
</dbReference>
<dbReference type="InterPro" id="IPR002401">
    <property type="entry name" value="Cyt_P450_E_grp-I"/>
</dbReference>
<name>A0A1I8JB57_9PLAT</name>
<comment type="subcellular location">
    <subcellularLocation>
        <location evidence="4">Endoplasmic reticulum membrane</location>
        <topology evidence="4">Peripheral membrane protein</topology>
    </subcellularLocation>
    <subcellularLocation>
        <location evidence="2">Membrane</location>
        <topology evidence="2">Multi-pass membrane protein</topology>
    </subcellularLocation>
    <subcellularLocation>
        <location evidence="3">Microsome membrane</location>
        <topology evidence="3">Peripheral membrane protein</topology>
    </subcellularLocation>
</comment>
<keyword evidence="20 23" id="KW-0739">Sodium transport</keyword>
<evidence type="ECO:0000256" key="3">
    <source>
        <dbReference type="ARBA" id="ARBA00004174"/>
    </source>
</evidence>
<evidence type="ECO:0000256" key="18">
    <source>
        <dbReference type="ARBA" id="ARBA00023065"/>
    </source>
</evidence>
<proteinExistence type="inferred from homology"/>
<keyword evidence="16" id="KW-0503">Monooxygenase</keyword>
<keyword evidence="17" id="KW-0915">Sodium</keyword>
<dbReference type="GO" id="GO:0005506">
    <property type="term" value="F:iron ion binding"/>
    <property type="evidence" value="ECO:0007669"/>
    <property type="project" value="InterPro"/>
</dbReference>
<dbReference type="Pfam" id="PF00858">
    <property type="entry name" value="ASC"/>
    <property type="match status" value="1"/>
</dbReference>
<dbReference type="GO" id="GO:0016712">
    <property type="term" value="F:oxidoreductase activity, acting on paired donors, with incorporation or reduction of molecular oxygen, reduced flavin or flavoprotein as one donor, and incorporation of one atom of oxygen"/>
    <property type="evidence" value="ECO:0007669"/>
    <property type="project" value="TreeGrafter"/>
</dbReference>
<organism evidence="24 25">
    <name type="scientific">Macrostomum lignano</name>
    <dbReference type="NCBI Taxonomy" id="282301"/>
    <lineage>
        <taxon>Eukaryota</taxon>
        <taxon>Metazoa</taxon>
        <taxon>Spiralia</taxon>
        <taxon>Lophotrochozoa</taxon>
        <taxon>Platyhelminthes</taxon>
        <taxon>Rhabditophora</taxon>
        <taxon>Macrostomorpha</taxon>
        <taxon>Macrostomida</taxon>
        <taxon>Macrostomidae</taxon>
        <taxon>Macrostomum</taxon>
    </lineage>
</organism>
<evidence type="ECO:0000256" key="21">
    <source>
        <dbReference type="ARBA" id="ARBA00023303"/>
    </source>
</evidence>
<keyword evidence="11" id="KW-0256">Endoplasmic reticulum</keyword>
<evidence type="ECO:0000313" key="25">
    <source>
        <dbReference type="WBParaSite" id="maker-uti_cns_0046777-snap-gene-0.11-mRNA-1"/>
    </source>
</evidence>
<evidence type="ECO:0000256" key="4">
    <source>
        <dbReference type="ARBA" id="ARBA00004406"/>
    </source>
</evidence>
<evidence type="ECO:0000256" key="10">
    <source>
        <dbReference type="ARBA" id="ARBA00022723"/>
    </source>
</evidence>
<evidence type="ECO:0000256" key="23">
    <source>
        <dbReference type="RuleBase" id="RU000679"/>
    </source>
</evidence>
<evidence type="ECO:0000256" key="14">
    <source>
        <dbReference type="ARBA" id="ARBA00023002"/>
    </source>
</evidence>
<dbReference type="InterPro" id="IPR001873">
    <property type="entry name" value="ENaC"/>
</dbReference>
<evidence type="ECO:0000256" key="7">
    <source>
        <dbReference type="ARBA" id="ARBA00022461"/>
    </source>
</evidence>
<dbReference type="Gene3D" id="1.10.630.10">
    <property type="entry name" value="Cytochrome P450"/>
    <property type="match status" value="1"/>
</dbReference>
<keyword evidence="7 23" id="KW-0894">Sodium channel</keyword>
<keyword evidence="15 22" id="KW-0408">Iron</keyword>
<dbReference type="SUPFAM" id="SSF48264">
    <property type="entry name" value="Cytochrome P450"/>
    <property type="match status" value="1"/>
</dbReference>
<feature type="binding site" description="axial binding residue" evidence="22">
    <location>
        <position position="441"/>
    </location>
    <ligand>
        <name>heme</name>
        <dbReference type="ChEBI" id="CHEBI:30413"/>
    </ligand>
    <ligandPart>
        <name>Fe</name>
        <dbReference type="ChEBI" id="CHEBI:18248"/>
    </ligandPart>
</feature>
<evidence type="ECO:0000256" key="16">
    <source>
        <dbReference type="ARBA" id="ARBA00023033"/>
    </source>
</evidence>
<evidence type="ECO:0000256" key="1">
    <source>
        <dbReference type="ARBA" id="ARBA00001971"/>
    </source>
</evidence>
<evidence type="ECO:0000256" key="2">
    <source>
        <dbReference type="ARBA" id="ARBA00004141"/>
    </source>
</evidence>
<evidence type="ECO:0000256" key="6">
    <source>
        <dbReference type="ARBA" id="ARBA00022448"/>
    </source>
</evidence>
<evidence type="ECO:0000256" key="20">
    <source>
        <dbReference type="ARBA" id="ARBA00023201"/>
    </source>
</evidence>
<dbReference type="GO" id="GO:0008395">
    <property type="term" value="F:steroid hydroxylase activity"/>
    <property type="evidence" value="ECO:0007669"/>
    <property type="project" value="TreeGrafter"/>
</dbReference>
<comment type="similarity">
    <text evidence="23">Belongs to the amiloride-sensitive sodium channel (TC 1.A.6) family.</text>
</comment>
<evidence type="ECO:0000256" key="12">
    <source>
        <dbReference type="ARBA" id="ARBA00022848"/>
    </source>
</evidence>
<dbReference type="GO" id="GO:0005272">
    <property type="term" value="F:sodium channel activity"/>
    <property type="evidence" value="ECO:0007669"/>
    <property type="project" value="UniProtKB-KW"/>
</dbReference>
<dbReference type="AlphaFoldDB" id="A0A1I8JB57"/>